<dbReference type="EMBL" id="NBNE01001144">
    <property type="protein sequence ID" value="OWZ15336.1"/>
    <property type="molecule type" value="Genomic_DNA"/>
</dbReference>
<sequence>MDDTPFDVYPRCIGDQPELSMSATPKPHKGDVLVS</sequence>
<evidence type="ECO:0000256" key="1">
    <source>
        <dbReference type="SAM" id="MobiDB-lite"/>
    </source>
</evidence>
<organism evidence="2 3">
    <name type="scientific">Phytophthora megakarya</name>
    <dbReference type="NCBI Taxonomy" id="4795"/>
    <lineage>
        <taxon>Eukaryota</taxon>
        <taxon>Sar</taxon>
        <taxon>Stramenopiles</taxon>
        <taxon>Oomycota</taxon>
        <taxon>Peronosporomycetes</taxon>
        <taxon>Peronosporales</taxon>
        <taxon>Peronosporaceae</taxon>
        <taxon>Phytophthora</taxon>
    </lineage>
</organism>
<feature type="region of interest" description="Disordered" evidence="1">
    <location>
        <begin position="1"/>
        <end position="35"/>
    </location>
</feature>
<reference evidence="3" key="1">
    <citation type="submission" date="2017-03" db="EMBL/GenBank/DDBJ databases">
        <title>Phytopthora megakarya and P. palmivora, two closely related causual agents of cacao black pod achieved similar genome size and gene model numbers by different mechanisms.</title>
        <authorList>
            <person name="Ali S."/>
            <person name="Shao J."/>
            <person name="Larry D.J."/>
            <person name="Kronmiller B."/>
            <person name="Shen D."/>
            <person name="Strem M.D."/>
            <person name="Melnick R.L."/>
            <person name="Guiltinan M.J."/>
            <person name="Tyler B.M."/>
            <person name="Meinhardt L.W."/>
            <person name="Bailey B.A."/>
        </authorList>
    </citation>
    <scope>NUCLEOTIDE SEQUENCE [LARGE SCALE GENOMIC DNA]</scope>
    <source>
        <strain evidence="3">zdho120</strain>
    </source>
</reference>
<name>A0A225WC71_9STRA</name>
<evidence type="ECO:0000313" key="2">
    <source>
        <dbReference type="EMBL" id="OWZ15336.1"/>
    </source>
</evidence>
<keyword evidence="3" id="KW-1185">Reference proteome</keyword>
<proteinExistence type="predicted"/>
<gene>
    <name evidence="2" type="ORF">PHMEG_00011035</name>
</gene>
<evidence type="ECO:0000313" key="3">
    <source>
        <dbReference type="Proteomes" id="UP000198211"/>
    </source>
</evidence>
<dbReference type="Proteomes" id="UP000198211">
    <property type="component" value="Unassembled WGS sequence"/>
</dbReference>
<accession>A0A225WC71</accession>
<dbReference type="AlphaFoldDB" id="A0A225WC71"/>
<protein>
    <submittedName>
        <fullName evidence="2">Uncharacterized protein</fullName>
    </submittedName>
</protein>
<comment type="caution">
    <text evidence="2">The sequence shown here is derived from an EMBL/GenBank/DDBJ whole genome shotgun (WGS) entry which is preliminary data.</text>
</comment>